<dbReference type="PANTHER" id="PTHR38442">
    <property type="entry name" value="INNER MEMBRANE PROTEIN-RELATED"/>
    <property type="match status" value="1"/>
</dbReference>
<evidence type="ECO:0000313" key="1">
    <source>
        <dbReference type="EMBL" id="GGH63486.1"/>
    </source>
</evidence>
<organism evidence="1 2">
    <name type="scientific">Paenibacillus silvae</name>
    <dbReference type="NCBI Taxonomy" id="1325358"/>
    <lineage>
        <taxon>Bacteria</taxon>
        <taxon>Bacillati</taxon>
        <taxon>Bacillota</taxon>
        <taxon>Bacilli</taxon>
        <taxon>Bacillales</taxon>
        <taxon>Paenibacillaceae</taxon>
        <taxon>Paenibacillus</taxon>
    </lineage>
</organism>
<name>A0ABQ1ZI83_9BACL</name>
<sequence length="419" mass="45826">MMAKPKKTKTAAAWSLVIMGAGFAASLPFQGVPVGKLLVGSFEAGLVGGLADWFAVTALFRHPLGIPIPHTALLPKNRDKMTEGLVSAVENNLLNKDSITEKIAGFKAAEIVLDTLGRELHSDGIKTMIDTLCKRILAGLPLEQIAPMVAKEIKSQAGAFDLGPILERAAVQVTERGYDAQALDYALKQAEEWLVQPETVMFLGESGMKAISGIQMNGLMQFAMNAFMGYLNEDRLGSIIQGYLFDRVEDMKREGSALRYKVLNMLRTQAMRLAVSEAVQDGLNGWKNNLLDGWNAEETVLNKLTEMRDKALVAMEDGRYVDTYALTAIEKVLADLRADEALMTGMNTKIVEGVTTLLEKNHSKIGNLVRENVDKMDNASLISLIEDKVGQDLQWIRINGAVTGFIIGVVLTALRMVLE</sequence>
<comment type="caution">
    <text evidence="1">The sequence shown here is derived from an EMBL/GenBank/DDBJ whole genome shotgun (WGS) entry which is preliminary data.</text>
</comment>
<dbReference type="Proteomes" id="UP000652153">
    <property type="component" value="Unassembled WGS sequence"/>
</dbReference>
<dbReference type="PANTHER" id="PTHR38442:SF1">
    <property type="entry name" value="INNER MEMBRANE PROTEIN"/>
    <property type="match status" value="1"/>
</dbReference>
<keyword evidence="2" id="KW-1185">Reference proteome</keyword>
<accession>A0ABQ1ZI83</accession>
<evidence type="ECO:0008006" key="3">
    <source>
        <dbReference type="Google" id="ProtNLM"/>
    </source>
</evidence>
<proteinExistence type="predicted"/>
<dbReference type="InterPro" id="IPR007383">
    <property type="entry name" value="DUF445"/>
</dbReference>
<protein>
    <recommendedName>
        <fullName evidence="3">DUF445 domain-containing protein</fullName>
    </recommendedName>
</protein>
<dbReference type="RefSeq" id="WP_308423539.1">
    <property type="nucleotide sequence ID" value="NZ_BMFU01000006.1"/>
</dbReference>
<dbReference type="Pfam" id="PF04286">
    <property type="entry name" value="DUF445"/>
    <property type="match status" value="1"/>
</dbReference>
<evidence type="ECO:0000313" key="2">
    <source>
        <dbReference type="Proteomes" id="UP000652153"/>
    </source>
</evidence>
<dbReference type="EMBL" id="BMFU01000006">
    <property type="protein sequence ID" value="GGH63486.1"/>
    <property type="molecule type" value="Genomic_DNA"/>
</dbReference>
<reference evidence="2" key="1">
    <citation type="journal article" date="2019" name="Int. J. Syst. Evol. Microbiol.">
        <title>The Global Catalogue of Microorganisms (GCM) 10K type strain sequencing project: providing services to taxonomists for standard genome sequencing and annotation.</title>
        <authorList>
            <consortium name="The Broad Institute Genomics Platform"/>
            <consortium name="The Broad Institute Genome Sequencing Center for Infectious Disease"/>
            <person name="Wu L."/>
            <person name="Ma J."/>
        </authorList>
    </citation>
    <scope>NUCLEOTIDE SEQUENCE [LARGE SCALE GENOMIC DNA]</scope>
    <source>
        <strain evidence="2">CGMCC 1.12770</strain>
    </source>
</reference>
<gene>
    <name evidence="1" type="ORF">GCM10008014_40930</name>
</gene>